<name>A0ABP7HDA5_9ACTN</name>
<protein>
    <recommendedName>
        <fullName evidence="4">DUF4352 domain-containing protein</fullName>
    </recommendedName>
</protein>
<keyword evidence="1" id="KW-0732">Signal</keyword>
<accession>A0ABP7HDA5</accession>
<gene>
    <name evidence="2" type="ORF">GCM10022226_02560</name>
</gene>
<evidence type="ECO:0008006" key="4">
    <source>
        <dbReference type="Google" id="ProtNLM"/>
    </source>
</evidence>
<organism evidence="2 3">
    <name type="scientific">Sphaerisporangium flaviroseum</name>
    <dbReference type="NCBI Taxonomy" id="509199"/>
    <lineage>
        <taxon>Bacteria</taxon>
        <taxon>Bacillati</taxon>
        <taxon>Actinomycetota</taxon>
        <taxon>Actinomycetes</taxon>
        <taxon>Streptosporangiales</taxon>
        <taxon>Streptosporangiaceae</taxon>
        <taxon>Sphaerisporangium</taxon>
    </lineage>
</organism>
<evidence type="ECO:0000256" key="1">
    <source>
        <dbReference type="ARBA" id="ARBA00022729"/>
    </source>
</evidence>
<dbReference type="Gene3D" id="2.60.40.1240">
    <property type="match status" value="1"/>
</dbReference>
<dbReference type="EMBL" id="BAAAZR010000001">
    <property type="protein sequence ID" value="GAA3787688.1"/>
    <property type="molecule type" value="Genomic_DNA"/>
</dbReference>
<evidence type="ECO:0000313" key="2">
    <source>
        <dbReference type="EMBL" id="GAA3787688.1"/>
    </source>
</evidence>
<sequence length="197" mass="21014">MKRAIVSVLTGVVLLAGILGVRRADPDGDRKYEPIATSGVMGQQVNTTTFQLRVDRVELAGSVRILDSYGLLGTTKTTAGIWVVVWATVAATTEEFQMQGARLRTTDGVEYLTSTVQGTLDKTALQPGIPAYGPILFEIPRDKLAGAVLRVTRHGTKGGLDHLGPAVDVDLGLSGSYAKSLVQRTPALLTVDQVREL</sequence>
<dbReference type="RefSeq" id="WP_344933125.1">
    <property type="nucleotide sequence ID" value="NZ_BAAAZR010000001.1"/>
</dbReference>
<evidence type="ECO:0000313" key="3">
    <source>
        <dbReference type="Proteomes" id="UP001500888"/>
    </source>
</evidence>
<reference evidence="3" key="1">
    <citation type="journal article" date="2019" name="Int. J. Syst. Evol. Microbiol.">
        <title>The Global Catalogue of Microorganisms (GCM) 10K type strain sequencing project: providing services to taxonomists for standard genome sequencing and annotation.</title>
        <authorList>
            <consortium name="The Broad Institute Genomics Platform"/>
            <consortium name="The Broad Institute Genome Sequencing Center for Infectious Disease"/>
            <person name="Wu L."/>
            <person name="Ma J."/>
        </authorList>
    </citation>
    <scope>NUCLEOTIDE SEQUENCE [LARGE SCALE GENOMIC DNA]</scope>
    <source>
        <strain evidence="3">JCM 16908</strain>
    </source>
</reference>
<dbReference type="InterPro" id="IPR029050">
    <property type="entry name" value="Immunoprotect_excell_Ig-like"/>
</dbReference>
<proteinExistence type="predicted"/>
<comment type="caution">
    <text evidence="2">The sequence shown here is derived from an EMBL/GenBank/DDBJ whole genome shotgun (WGS) entry which is preliminary data.</text>
</comment>
<dbReference type="Proteomes" id="UP001500888">
    <property type="component" value="Unassembled WGS sequence"/>
</dbReference>
<keyword evidence="3" id="KW-1185">Reference proteome</keyword>